<evidence type="ECO:0000259" key="8">
    <source>
        <dbReference type="Pfam" id="PF21338"/>
    </source>
</evidence>
<sequence length="352" mass="39676">MTTSEPSGTGGRRAFRLRTSDIHGPGLTRVRHGRGFRYLDRSGRPVTDPAEKERLRRLVIPPAWRDVWICPFPHGHIQAVGTDAAGRRQYLYHPVFRARQEAAKHDHVLETARSLPRLRDRVANDLAGRGLGRDRVLACAARLLDLGFFRIGNDSYRRDHDTYGLTTLLREHVECRRGEVCFSYPAKHSQEVSRELVDEPAYRVVRSLKGRGGAEQRLFAYWEGRAWHPVYADDLNVYLRERSGADLTAKDFRTWHATVLTAVALAVSSPVARESQAARRRAVNRAVREVADYLGNTPAVCRASYINPRVTELFEAGRTIAPALERLGAEVSFGRPATQGPVEEAVLRLLTR</sequence>
<dbReference type="Gene3D" id="3.30.66.10">
    <property type="entry name" value="DNA topoisomerase I domain"/>
    <property type="match status" value="1"/>
</dbReference>
<evidence type="ECO:0000259" key="7">
    <source>
        <dbReference type="Pfam" id="PF01028"/>
    </source>
</evidence>
<name>A0ABV3B448_9ACTN</name>
<dbReference type="Pfam" id="PF21338">
    <property type="entry name" value="Top1B_N_bact"/>
    <property type="match status" value="1"/>
</dbReference>
<feature type="domain" description="DNA topoisomerase IB N-terminal" evidence="8">
    <location>
        <begin position="35"/>
        <end position="83"/>
    </location>
</feature>
<comment type="catalytic activity">
    <reaction evidence="1">
        <text>ATP-independent breakage of single-stranded DNA, followed by passage and rejoining.</text>
        <dbReference type="EC" id="5.6.2.1"/>
    </reaction>
</comment>
<feature type="domain" description="DNA topoisomerase I catalytic core eukaryotic-type" evidence="7">
    <location>
        <begin position="96"/>
        <end position="301"/>
    </location>
</feature>
<dbReference type="RefSeq" id="WP_359698220.1">
    <property type="nucleotide sequence ID" value="NZ_JBEYXT010000128.1"/>
</dbReference>
<protein>
    <recommendedName>
        <fullName evidence="3">DNA topoisomerase</fullName>
        <ecNumber evidence="3">5.6.2.1</ecNumber>
    </recommendedName>
</protein>
<organism evidence="9 10">
    <name type="scientific">Streptomyces neyagawaensis</name>
    <dbReference type="NCBI Taxonomy" id="42238"/>
    <lineage>
        <taxon>Bacteria</taxon>
        <taxon>Bacillati</taxon>
        <taxon>Actinomycetota</taxon>
        <taxon>Actinomycetes</taxon>
        <taxon>Kitasatosporales</taxon>
        <taxon>Streptomycetaceae</taxon>
        <taxon>Streptomyces</taxon>
    </lineage>
</organism>
<keyword evidence="6" id="KW-0413">Isomerase</keyword>
<keyword evidence="5" id="KW-0238">DNA-binding</keyword>
<evidence type="ECO:0000256" key="6">
    <source>
        <dbReference type="ARBA" id="ARBA00023235"/>
    </source>
</evidence>
<evidence type="ECO:0000313" key="9">
    <source>
        <dbReference type="EMBL" id="MEU6804215.1"/>
    </source>
</evidence>
<dbReference type="SUPFAM" id="SSF56349">
    <property type="entry name" value="DNA breaking-rejoining enzymes"/>
    <property type="match status" value="1"/>
</dbReference>
<dbReference type="EMBL" id="JBEYXT010000128">
    <property type="protein sequence ID" value="MEU6804215.1"/>
    <property type="molecule type" value="Genomic_DNA"/>
</dbReference>
<reference evidence="9 10" key="1">
    <citation type="submission" date="2024-06" db="EMBL/GenBank/DDBJ databases">
        <title>The Natural Products Discovery Center: Release of the First 8490 Sequenced Strains for Exploring Actinobacteria Biosynthetic Diversity.</title>
        <authorList>
            <person name="Kalkreuter E."/>
            <person name="Kautsar S.A."/>
            <person name="Yang D."/>
            <person name="Bader C.D."/>
            <person name="Teijaro C.N."/>
            <person name="Fluegel L."/>
            <person name="Davis C.M."/>
            <person name="Simpson J.R."/>
            <person name="Lauterbach L."/>
            <person name="Steele A.D."/>
            <person name="Gui C."/>
            <person name="Meng S."/>
            <person name="Li G."/>
            <person name="Viehrig K."/>
            <person name="Ye F."/>
            <person name="Su P."/>
            <person name="Kiefer A.F."/>
            <person name="Nichols A."/>
            <person name="Cepeda A.J."/>
            <person name="Yan W."/>
            <person name="Fan B."/>
            <person name="Jiang Y."/>
            <person name="Adhikari A."/>
            <person name="Zheng C.-J."/>
            <person name="Schuster L."/>
            <person name="Cowan T.M."/>
            <person name="Smanski M.J."/>
            <person name="Chevrette M.G."/>
            <person name="De Carvalho L.P.S."/>
            <person name="Shen B."/>
        </authorList>
    </citation>
    <scope>NUCLEOTIDE SEQUENCE [LARGE SCALE GENOMIC DNA]</scope>
    <source>
        <strain evidence="9 10">NPDC046851</strain>
    </source>
</reference>
<dbReference type="EC" id="5.6.2.1" evidence="3"/>
<keyword evidence="4" id="KW-0799">Topoisomerase</keyword>
<proteinExistence type="inferred from homology"/>
<evidence type="ECO:0000256" key="2">
    <source>
        <dbReference type="ARBA" id="ARBA00006645"/>
    </source>
</evidence>
<accession>A0ABV3B448</accession>
<evidence type="ECO:0000256" key="5">
    <source>
        <dbReference type="ARBA" id="ARBA00023125"/>
    </source>
</evidence>
<dbReference type="SUPFAM" id="SSF55869">
    <property type="entry name" value="DNA topoisomerase I domain"/>
    <property type="match status" value="1"/>
</dbReference>
<comment type="caution">
    <text evidence="9">The sequence shown here is derived from an EMBL/GenBank/DDBJ whole genome shotgun (WGS) entry which is preliminary data.</text>
</comment>
<comment type="similarity">
    <text evidence="2">Belongs to the type IB topoisomerase family.</text>
</comment>
<dbReference type="Gene3D" id="3.90.15.10">
    <property type="entry name" value="Topoisomerase I, Chain A, domain 3"/>
    <property type="match status" value="1"/>
</dbReference>
<dbReference type="Pfam" id="PF01028">
    <property type="entry name" value="Topoisom_I"/>
    <property type="match status" value="1"/>
</dbReference>
<dbReference type="PROSITE" id="PS52038">
    <property type="entry name" value="TOPO_IB_2"/>
    <property type="match status" value="1"/>
</dbReference>
<evidence type="ECO:0000313" key="10">
    <source>
        <dbReference type="Proteomes" id="UP001551189"/>
    </source>
</evidence>
<dbReference type="Proteomes" id="UP001551189">
    <property type="component" value="Unassembled WGS sequence"/>
</dbReference>
<evidence type="ECO:0000256" key="4">
    <source>
        <dbReference type="ARBA" id="ARBA00023029"/>
    </source>
</evidence>
<dbReference type="InterPro" id="IPR014711">
    <property type="entry name" value="TopoI_cat_a-hlx-sub_euk"/>
</dbReference>
<dbReference type="InterPro" id="IPR013500">
    <property type="entry name" value="TopoI_cat_euk"/>
</dbReference>
<evidence type="ECO:0000256" key="3">
    <source>
        <dbReference type="ARBA" id="ARBA00012891"/>
    </source>
</evidence>
<gene>
    <name evidence="9" type="ORF">ABZ931_24870</name>
</gene>
<dbReference type="InterPro" id="IPR011010">
    <property type="entry name" value="DNA_brk_join_enz"/>
</dbReference>
<dbReference type="PRINTS" id="PR00416">
    <property type="entry name" value="EUTPISMRASEI"/>
</dbReference>
<dbReference type="InterPro" id="IPR049331">
    <property type="entry name" value="Top1B_N_bact"/>
</dbReference>
<dbReference type="InterPro" id="IPR035447">
    <property type="entry name" value="DNA_topo_I_N_sf"/>
</dbReference>
<dbReference type="Gene3D" id="1.10.132.120">
    <property type="match status" value="1"/>
</dbReference>
<keyword evidence="10" id="KW-1185">Reference proteome</keyword>
<evidence type="ECO:0000256" key="1">
    <source>
        <dbReference type="ARBA" id="ARBA00000213"/>
    </source>
</evidence>
<dbReference type="InterPro" id="IPR001631">
    <property type="entry name" value="TopoI"/>
</dbReference>